<accession>A0A9N9F6R4</accession>
<dbReference type="EMBL" id="CAJVPP010000796">
    <property type="protein sequence ID" value="CAG8512776.1"/>
    <property type="molecule type" value="Genomic_DNA"/>
</dbReference>
<protein>
    <submittedName>
        <fullName evidence="1">14655_t:CDS:1</fullName>
    </submittedName>
</protein>
<reference evidence="1" key="1">
    <citation type="submission" date="2021-06" db="EMBL/GenBank/DDBJ databases">
        <authorList>
            <person name="Kallberg Y."/>
            <person name="Tangrot J."/>
            <person name="Rosling A."/>
        </authorList>
    </citation>
    <scope>NUCLEOTIDE SEQUENCE</scope>
    <source>
        <strain evidence="1">87-6 pot B 2015</strain>
    </source>
</reference>
<sequence length="193" mass="22819">MSSERKLKLPKLPKNIKKEKNLKNTASETKSRASISTKFTLKLVANVKSNIENFAVRLGLNKFIKNKDEWKKFYVFASSDFIWSQPSTDINERRLIFDYVINPDWDPIREELAINALEYCYLLEFNTLDLLQGTHILIVHEKFVRYRSSKEEKKMREDYPECYYVSVKEHIVKLRRFLASDANTNAGAEKEWQ</sequence>
<evidence type="ECO:0000313" key="1">
    <source>
        <dbReference type="EMBL" id="CAG8512776.1"/>
    </source>
</evidence>
<evidence type="ECO:0000313" key="2">
    <source>
        <dbReference type="Proteomes" id="UP000789375"/>
    </source>
</evidence>
<feature type="non-terminal residue" evidence="1">
    <location>
        <position position="1"/>
    </location>
</feature>
<dbReference type="Proteomes" id="UP000789375">
    <property type="component" value="Unassembled WGS sequence"/>
</dbReference>
<name>A0A9N9F6R4_FUNMO</name>
<keyword evidence="2" id="KW-1185">Reference proteome</keyword>
<gene>
    <name evidence="1" type="ORF">FMOSSE_LOCUS4627</name>
</gene>
<dbReference type="AlphaFoldDB" id="A0A9N9F6R4"/>
<organism evidence="1 2">
    <name type="scientific">Funneliformis mosseae</name>
    <name type="common">Endomycorrhizal fungus</name>
    <name type="synonym">Glomus mosseae</name>
    <dbReference type="NCBI Taxonomy" id="27381"/>
    <lineage>
        <taxon>Eukaryota</taxon>
        <taxon>Fungi</taxon>
        <taxon>Fungi incertae sedis</taxon>
        <taxon>Mucoromycota</taxon>
        <taxon>Glomeromycotina</taxon>
        <taxon>Glomeromycetes</taxon>
        <taxon>Glomerales</taxon>
        <taxon>Glomeraceae</taxon>
        <taxon>Funneliformis</taxon>
    </lineage>
</organism>
<proteinExistence type="predicted"/>
<comment type="caution">
    <text evidence="1">The sequence shown here is derived from an EMBL/GenBank/DDBJ whole genome shotgun (WGS) entry which is preliminary data.</text>
</comment>